<evidence type="ECO:0000256" key="16">
    <source>
        <dbReference type="RuleBase" id="RU003357"/>
    </source>
</evidence>
<dbReference type="PANTHER" id="PTHR32552:SF74">
    <property type="entry name" value="HYDROXAMATE SIDEROPHORE RECEPTOR FHUE"/>
    <property type="match status" value="1"/>
</dbReference>
<dbReference type="Pfam" id="PF00593">
    <property type="entry name" value="TonB_dep_Rec_b-barrel"/>
    <property type="match status" value="1"/>
</dbReference>
<dbReference type="InterPro" id="IPR000531">
    <property type="entry name" value="Beta-barrel_TonB"/>
</dbReference>
<dbReference type="EMBL" id="JAVRIE010000006">
    <property type="protein sequence ID" value="MDT0583600.1"/>
    <property type="molecule type" value="Genomic_DNA"/>
</dbReference>
<dbReference type="RefSeq" id="WP_311362376.1">
    <property type="nucleotide sequence ID" value="NZ_JAVRIE010000006.1"/>
</dbReference>
<evidence type="ECO:0000256" key="12">
    <source>
        <dbReference type="ARBA" id="ARBA00023170"/>
    </source>
</evidence>
<dbReference type="GO" id="GO:0015891">
    <property type="term" value="P:siderophore transport"/>
    <property type="evidence" value="ECO:0007669"/>
    <property type="project" value="InterPro"/>
</dbReference>
<evidence type="ECO:0000256" key="15">
    <source>
        <dbReference type="PROSITE-ProRule" id="PRU10144"/>
    </source>
</evidence>
<evidence type="ECO:0000256" key="5">
    <source>
        <dbReference type="ARBA" id="ARBA00022496"/>
    </source>
</evidence>
<proteinExistence type="inferred from homology"/>
<keyword evidence="10 16" id="KW-0798">TonB box</keyword>
<gene>
    <name evidence="20" type="ORF">RM544_13710</name>
</gene>
<keyword evidence="11 14" id="KW-0472">Membrane</keyword>
<evidence type="ECO:0000313" key="20">
    <source>
        <dbReference type="EMBL" id="MDT0583600.1"/>
    </source>
</evidence>
<dbReference type="GO" id="GO:0009279">
    <property type="term" value="C:cell outer membrane"/>
    <property type="evidence" value="ECO:0007669"/>
    <property type="project" value="UniProtKB-SubCell"/>
</dbReference>
<dbReference type="PANTHER" id="PTHR32552">
    <property type="entry name" value="FERRICHROME IRON RECEPTOR-RELATED"/>
    <property type="match status" value="1"/>
</dbReference>
<dbReference type="InterPro" id="IPR012910">
    <property type="entry name" value="Plug_dom"/>
</dbReference>
<evidence type="ECO:0000256" key="6">
    <source>
        <dbReference type="ARBA" id="ARBA00022692"/>
    </source>
</evidence>
<comment type="similarity">
    <text evidence="2 14 16">Belongs to the TonB-dependent receptor family.</text>
</comment>
<dbReference type="Gene3D" id="2.40.170.20">
    <property type="entry name" value="TonB-dependent receptor, beta-barrel domain"/>
    <property type="match status" value="1"/>
</dbReference>
<feature type="signal peptide" evidence="17">
    <location>
        <begin position="1"/>
        <end position="26"/>
    </location>
</feature>
<accession>A0AAW8R6D9</accession>
<evidence type="ECO:0000256" key="1">
    <source>
        <dbReference type="ARBA" id="ARBA00004571"/>
    </source>
</evidence>
<comment type="caution">
    <text evidence="20">The sequence shown here is derived from an EMBL/GenBank/DDBJ whole genome shotgun (WGS) entry which is preliminary data.</text>
</comment>
<name>A0AAW8R6D9_9ALTE</name>
<keyword evidence="9" id="KW-0406">Ion transport</keyword>
<dbReference type="GO" id="GO:0015344">
    <property type="term" value="F:siderophore uptake transmembrane transporter activity"/>
    <property type="evidence" value="ECO:0007669"/>
    <property type="project" value="TreeGrafter"/>
</dbReference>
<keyword evidence="21" id="KW-1185">Reference proteome</keyword>
<dbReference type="InterPro" id="IPR037066">
    <property type="entry name" value="Plug_dom_sf"/>
</dbReference>
<evidence type="ECO:0000256" key="11">
    <source>
        <dbReference type="ARBA" id="ARBA00023136"/>
    </source>
</evidence>
<keyword evidence="8" id="KW-0408">Iron</keyword>
<dbReference type="InterPro" id="IPR010917">
    <property type="entry name" value="TonB_rcpt_CS"/>
</dbReference>
<evidence type="ECO:0000256" key="7">
    <source>
        <dbReference type="ARBA" id="ARBA00022729"/>
    </source>
</evidence>
<evidence type="ECO:0000259" key="19">
    <source>
        <dbReference type="Pfam" id="PF07715"/>
    </source>
</evidence>
<keyword evidence="7 17" id="KW-0732">Signal</keyword>
<keyword evidence="3 14" id="KW-0813">Transport</keyword>
<evidence type="ECO:0000256" key="3">
    <source>
        <dbReference type="ARBA" id="ARBA00022448"/>
    </source>
</evidence>
<dbReference type="FunFam" id="2.170.130.10:FF:000010">
    <property type="entry name" value="Ferripyoverdine receptor"/>
    <property type="match status" value="1"/>
</dbReference>
<comment type="subcellular location">
    <subcellularLocation>
        <location evidence="1 14">Cell outer membrane</location>
        <topology evidence="1 14">Multi-pass membrane protein</topology>
    </subcellularLocation>
</comment>
<evidence type="ECO:0000256" key="4">
    <source>
        <dbReference type="ARBA" id="ARBA00022452"/>
    </source>
</evidence>
<evidence type="ECO:0000256" key="14">
    <source>
        <dbReference type="PROSITE-ProRule" id="PRU01360"/>
    </source>
</evidence>
<feature type="domain" description="TonB-dependent receptor-like beta-barrel" evidence="18">
    <location>
        <begin position="248"/>
        <end position="685"/>
    </location>
</feature>
<dbReference type="GO" id="GO:0038023">
    <property type="term" value="F:signaling receptor activity"/>
    <property type="evidence" value="ECO:0007669"/>
    <property type="project" value="InterPro"/>
</dbReference>
<sequence length="715" mass="78515">MLQHKKAHPLSLTIILALGIQTVVSAEESEETNASSVEKITVTGSYLEGYNAHSASGASRMELAIKDIPQSVSVITSAQLQDFQLTDVNLALDTATGVNVERIETDRTYYTARGFDITNFQIDGIGLPLTSGNNHAGDDTAVYDRIEVIRGANGLMTGVGNPSATVNYIRKRPGQDNELQVRGTLGSYDLYRLEADGTYQISDSVSARGVLVQQDQNSYLDRYGRESQLAYVFVNADLSENTQISFSHSYNNSDATGNLWGALPLYYTDGSATDYDRGTSTSANWSNWQVVTNNSVFELNHALSSDWGLRATYSRKTTDEDSELFYVFGTPDRETELGLTGYASEYILDDEHDLFDLYLDGEFALFGRDHQLVLGVNYSSLSYTDRSLYDFTTGNGFPAIPNLNTWDGNAVFPTLIDGENGSKVDQSQKAVYFTTRLNLFEGFHVMLGGRHNDWEAEGESYGVDRDVSDSDFIPYAGVVYDITDDLNVYASYTETFQAQNELDINNQQLDPVVGESQEVGFKMSLFDDGAIANLTYFDVQQTNLAIVDPSTVNLPPELVRYVGSEGIGSHGFEFDIAGEVLTGLNLSLGITDFSVSGEQTVADYTPSTMVKAAALYEPSELNGLSLGLNVRWQSSISRLQGTVADGLTNAGADIVTEQDAYAIADLLVKYQVNDAVSLNFNVFNISDEKYLTSLYWAQAYYGAPRSFSASVSWLF</sequence>
<evidence type="ECO:0000256" key="9">
    <source>
        <dbReference type="ARBA" id="ARBA00023065"/>
    </source>
</evidence>
<evidence type="ECO:0000313" key="21">
    <source>
        <dbReference type="Proteomes" id="UP001249020"/>
    </source>
</evidence>
<dbReference type="Gene3D" id="2.170.130.10">
    <property type="entry name" value="TonB-dependent receptor, plug domain"/>
    <property type="match status" value="1"/>
</dbReference>
<dbReference type="PROSITE" id="PS52016">
    <property type="entry name" value="TONB_DEPENDENT_REC_3"/>
    <property type="match status" value="1"/>
</dbReference>
<dbReference type="Proteomes" id="UP001249020">
    <property type="component" value="Unassembled WGS sequence"/>
</dbReference>
<dbReference type="PROSITE" id="PS01156">
    <property type="entry name" value="TONB_DEPENDENT_REC_2"/>
    <property type="match status" value="1"/>
</dbReference>
<dbReference type="InterPro" id="IPR010105">
    <property type="entry name" value="TonB_sidphr_rcpt"/>
</dbReference>
<dbReference type="NCBIfam" id="TIGR01783">
    <property type="entry name" value="TonB-siderophor"/>
    <property type="match status" value="1"/>
</dbReference>
<feature type="short sequence motif" description="TonB C-terminal box" evidence="15">
    <location>
        <begin position="698"/>
        <end position="715"/>
    </location>
</feature>
<keyword evidence="6 14" id="KW-0812">Transmembrane</keyword>
<dbReference type="CDD" id="cd01347">
    <property type="entry name" value="ligand_gated_channel"/>
    <property type="match status" value="1"/>
</dbReference>
<keyword evidence="4 14" id="KW-1134">Transmembrane beta strand</keyword>
<evidence type="ECO:0000256" key="13">
    <source>
        <dbReference type="ARBA" id="ARBA00023237"/>
    </source>
</evidence>
<evidence type="ECO:0000259" key="18">
    <source>
        <dbReference type="Pfam" id="PF00593"/>
    </source>
</evidence>
<keyword evidence="12 20" id="KW-0675">Receptor</keyword>
<dbReference type="InterPro" id="IPR039426">
    <property type="entry name" value="TonB-dep_rcpt-like"/>
</dbReference>
<keyword evidence="13 14" id="KW-0998">Cell outer membrane</keyword>
<keyword evidence="5" id="KW-0410">Iron transport</keyword>
<feature type="chain" id="PRO_5043611644" evidence="17">
    <location>
        <begin position="27"/>
        <end position="715"/>
    </location>
</feature>
<feature type="domain" description="TonB-dependent receptor plug" evidence="19">
    <location>
        <begin position="65"/>
        <end position="163"/>
    </location>
</feature>
<reference evidence="20 21" key="1">
    <citation type="submission" date="2023-09" db="EMBL/GenBank/DDBJ databases">
        <authorList>
            <person name="Rey-Velasco X."/>
        </authorList>
    </citation>
    <scope>NUCLEOTIDE SEQUENCE [LARGE SCALE GENOMIC DNA]</scope>
    <source>
        <strain evidence="20 21">W409</strain>
    </source>
</reference>
<dbReference type="AlphaFoldDB" id="A0AAW8R6D9"/>
<dbReference type="Pfam" id="PF07715">
    <property type="entry name" value="Plug"/>
    <property type="match status" value="1"/>
</dbReference>
<protein>
    <submittedName>
        <fullName evidence="20">TonB-dependent siderophore receptor</fullName>
    </submittedName>
</protein>
<evidence type="ECO:0000256" key="2">
    <source>
        <dbReference type="ARBA" id="ARBA00009810"/>
    </source>
</evidence>
<evidence type="ECO:0000256" key="10">
    <source>
        <dbReference type="ARBA" id="ARBA00023077"/>
    </source>
</evidence>
<dbReference type="SUPFAM" id="SSF56935">
    <property type="entry name" value="Porins"/>
    <property type="match status" value="1"/>
</dbReference>
<organism evidence="20 21">
    <name type="scientific">Brumicola blandensis</name>
    <dbReference type="NCBI Taxonomy" id="3075611"/>
    <lineage>
        <taxon>Bacteria</taxon>
        <taxon>Pseudomonadati</taxon>
        <taxon>Pseudomonadota</taxon>
        <taxon>Gammaproteobacteria</taxon>
        <taxon>Alteromonadales</taxon>
        <taxon>Alteromonadaceae</taxon>
        <taxon>Brumicola</taxon>
    </lineage>
</organism>
<dbReference type="InterPro" id="IPR036942">
    <property type="entry name" value="Beta-barrel_TonB_sf"/>
</dbReference>
<evidence type="ECO:0000256" key="8">
    <source>
        <dbReference type="ARBA" id="ARBA00023004"/>
    </source>
</evidence>
<evidence type="ECO:0000256" key="17">
    <source>
        <dbReference type="SAM" id="SignalP"/>
    </source>
</evidence>